<dbReference type="KEGG" id="vg:26644344"/>
<organism evidence="1 2">
    <name type="scientific">Enterococcus phage EFDG1</name>
    <dbReference type="NCBI Taxonomy" id="1597976"/>
    <lineage>
        <taxon>Viruses</taxon>
        <taxon>Duplodnaviria</taxon>
        <taxon>Heunggongvirae</taxon>
        <taxon>Uroviricota</taxon>
        <taxon>Caudoviricetes</taxon>
        <taxon>Herelleviridae</taxon>
        <taxon>Brockvirinae</taxon>
        <taxon>Schiekvirus</taxon>
        <taxon>Schiekvirus EFDG1</taxon>
    </lineage>
</organism>
<name>A0A0C5KKS8_9CAUD</name>
<evidence type="ECO:0000313" key="1">
    <source>
        <dbReference type="EMBL" id="AJP61339.1"/>
    </source>
</evidence>
<reference evidence="1 2" key="1">
    <citation type="journal article" date="2015" name="Appl. Environ. Microbiol.">
        <title>Targeting Enterococcus faecalis Biofilms with Phage Therapy.</title>
        <authorList>
            <person name="Khalifa L."/>
            <person name="Brosh Y."/>
            <person name="Gelman D."/>
            <person name="Coppenhagen-Glazer S."/>
            <person name="Beyth S."/>
            <person name="Poradosu-Cohen R."/>
            <person name="Que Y.A."/>
            <person name="Beyth N."/>
            <person name="Hazan R."/>
        </authorList>
    </citation>
    <scope>NUCLEOTIDE SEQUENCE [LARGE SCALE GENOMIC DNA]</scope>
</reference>
<dbReference type="RefSeq" id="YP_009218233.1">
    <property type="nucleotide sequence ID" value="NC_029009.1"/>
</dbReference>
<accession>A0A0C5KKS8</accession>
<dbReference type="Proteomes" id="UP000032402">
    <property type="component" value="Segment"/>
</dbReference>
<protein>
    <submittedName>
        <fullName evidence="1">Uncharacterized protein</fullName>
    </submittedName>
</protein>
<evidence type="ECO:0000313" key="2">
    <source>
        <dbReference type="Proteomes" id="UP000032402"/>
    </source>
</evidence>
<proteinExistence type="predicted"/>
<dbReference type="GeneID" id="26644344"/>
<sequence length="126" mass="14066">MSAEEARKKVADKEQEIKEKVARKSADFINNKVLPSINKTIELGGYSCRISGNELTEQELTAIKKVLTAKGYKVTIWSEESVRYVCGGSRVTGRDRGLTITWFPPEPEPEKVGFLTKIYNKITGGN</sequence>
<keyword evidence="2" id="KW-1185">Reference proteome</keyword>
<dbReference type="EMBL" id="KP339049">
    <property type="protein sequence ID" value="AJP61339.1"/>
    <property type="molecule type" value="Genomic_DNA"/>
</dbReference>